<dbReference type="GO" id="GO:0005634">
    <property type="term" value="C:nucleus"/>
    <property type="evidence" value="ECO:0007669"/>
    <property type="project" value="UniProtKB-SubCell"/>
</dbReference>
<dbReference type="SUPFAM" id="SSF47459">
    <property type="entry name" value="HLH, helix-loop-helix DNA-binding domain"/>
    <property type="match status" value="1"/>
</dbReference>
<evidence type="ECO:0000259" key="7">
    <source>
        <dbReference type="PROSITE" id="PS51054"/>
    </source>
</evidence>
<dbReference type="InterPro" id="IPR003650">
    <property type="entry name" value="Orange_dom"/>
</dbReference>
<comment type="subcellular location">
    <subcellularLocation>
        <location evidence="1">Nucleus</location>
    </subcellularLocation>
</comment>
<dbReference type="InterPro" id="IPR011598">
    <property type="entry name" value="bHLH_dom"/>
</dbReference>
<keyword evidence="4" id="KW-0804">Transcription</keyword>
<name>A0AAW1JYP1_POPJA</name>
<evidence type="ECO:0000313" key="9">
    <source>
        <dbReference type="Proteomes" id="UP001458880"/>
    </source>
</evidence>
<evidence type="ECO:0000256" key="1">
    <source>
        <dbReference type="ARBA" id="ARBA00004123"/>
    </source>
</evidence>
<evidence type="ECO:0000256" key="5">
    <source>
        <dbReference type="ARBA" id="ARBA00023242"/>
    </source>
</evidence>
<dbReference type="CDD" id="cd19741">
    <property type="entry name" value="bHLH-O_ESMB_like"/>
    <property type="match status" value="1"/>
</dbReference>
<keyword evidence="3" id="KW-0238">DNA-binding</keyword>
<dbReference type="AlphaFoldDB" id="A0AAW1JYP1"/>
<dbReference type="Pfam" id="PF07527">
    <property type="entry name" value="Hairy_orange"/>
    <property type="match status" value="1"/>
</dbReference>
<dbReference type="Gene3D" id="4.10.280.10">
    <property type="entry name" value="Helix-loop-helix DNA-binding domain"/>
    <property type="match status" value="1"/>
</dbReference>
<dbReference type="SUPFAM" id="SSF158457">
    <property type="entry name" value="Orange domain-like"/>
    <property type="match status" value="1"/>
</dbReference>
<evidence type="ECO:0000259" key="6">
    <source>
        <dbReference type="PROSITE" id="PS50888"/>
    </source>
</evidence>
<organism evidence="8 9">
    <name type="scientific">Popillia japonica</name>
    <name type="common">Japanese beetle</name>
    <dbReference type="NCBI Taxonomy" id="7064"/>
    <lineage>
        <taxon>Eukaryota</taxon>
        <taxon>Metazoa</taxon>
        <taxon>Ecdysozoa</taxon>
        <taxon>Arthropoda</taxon>
        <taxon>Hexapoda</taxon>
        <taxon>Insecta</taxon>
        <taxon>Pterygota</taxon>
        <taxon>Neoptera</taxon>
        <taxon>Endopterygota</taxon>
        <taxon>Coleoptera</taxon>
        <taxon>Polyphaga</taxon>
        <taxon>Scarabaeiformia</taxon>
        <taxon>Scarabaeidae</taxon>
        <taxon>Rutelinae</taxon>
        <taxon>Popillia</taxon>
    </lineage>
</organism>
<dbReference type="Gene3D" id="6.10.250.980">
    <property type="match status" value="1"/>
</dbReference>
<feature type="domain" description="Orange" evidence="7">
    <location>
        <begin position="96"/>
        <end position="129"/>
    </location>
</feature>
<sequence>MTSYEMLSSVEEPQPISRTYQYRKVMKPMLERKRRARINRCLDELKELMVTALQSEGENVSKLEKADILELTVRHLHKLRRQQRLSANPVIDADRFRAGYTHCANEVSRCLASIPGVDVGLGTKLMTHLGHRLNEMDKISPLMIQVSSPYTPPGTPTPTEGVYSMPLTPASSTSSHHSPMDCSTTGLLKVAQKPEEVWRPW</sequence>
<proteinExistence type="predicted"/>
<dbReference type="FunFam" id="4.10.280.10:FF:000072">
    <property type="entry name" value="enhancer of split mgamma protein-like"/>
    <property type="match status" value="1"/>
</dbReference>
<feature type="domain" description="BHLH" evidence="6">
    <location>
        <begin position="22"/>
        <end position="79"/>
    </location>
</feature>
<evidence type="ECO:0000256" key="4">
    <source>
        <dbReference type="ARBA" id="ARBA00023163"/>
    </source>
</evidence>
<dbReference type="GO" id="GO:0006355">
    <property type="term" value="P:regulation of DNA-templated transcription"/>
    <property type="evidence" value="ECO:0007669"/>
    <property type="project" value="InterPro"/>
</dbReference>
<keyword evidence="9" id="KW-1185">Reference proteome</keyword>
<dbReference type="GO" id="GO:0046983">
    <property type="term" value="F:protein dimerization activity"/>
    <property type="evidence" value="ECO:0007669"/>
    <property type="project" value="InterPro"/>
</dbReference>
<comment type="caution">
    <text evidence="8">The sequence shown here is derived from an EMBL/GenBank/DDBJ whole genome shotgun (WGS) entry which is preliminary data.</text>
</comment>
<dbReference type="GO" id="GO:0003677">
    <property type="term" value="F:DNA binding"/>
    <property type="evidence" value="ECO:0007669"/>
    <property type="project" value="UniProtKB-KW"/>
</dbReference>
<protein>
    <submittedName>
        <fullName evidence="8">Hairy Orange</fullName>
    </submittedName>
</protein>
<evidence type="ECO:0000256" key="3">
    <source>
        <dbReference type="ARBA" id="ARBA00023125"/>
    </source>
</evidence>
<dbReference type="SMART" id="SM00511">
    <property type="entry name" value="ORANGE"/>
    <property type="match status" value="1"/>
</dbReference>
<dbReference type="InterPro" id="IPR036638">
    <property type="entry name" value="HLH_DNA-bd_sf"/>
</dbReference>
<accession>A0AAW1JYP1</accession>
<dbReference type="PANTHER" id="PTHR10985">
    <property type="entry name" value="BASIC HELIX-LOOP-HELIX TRANSCRIPTION FACTOR, HES-RELATED"/>
    <property type="match status" value="1"/>
</dbReference>
<evidence type="ECO:0000256" key="2">
    <source>
        <dbReference type="ARBA" id="ARBA00023015"/>
    </source>
</evidence>
<dbReference type="PROSITE" id="PS50888">
    <property type="entry name" value="BHLH"/>
    <property type="match status" value="1"/>
</dbReference>
<reference evidence="8 9" key="1">
    <citation type="journal article" date="2024" name="BMC Genomics">
        <title>De novo assembly and annotation of Popillia japonica's genome with initial clues to its potential as an invasive pest.</title>
        <authorList>
            <person name="Cucini C."/>
            <person name="Boschi S."/>
            <person name="Funari R."/>
            <person name="Cardaioli E."/>
            <person name="Iannotti N."/>
            <person name="Marturano G."/>
            <person name="Paoli F."/>
            <person name="Bruttini M."/>
            <person name="Carapelli A."/>
            <person name="Frati F."/>
            <person name="Nardi F."/>
        </authorList>
    </citation>
    <scope>NUCLEOTIDE SEQUENCE [LARGE SCALE GENOMIC DNA]</scope>
    <source>
        <strain evidence="8">DMR45628</strain>
    </source>
</reference>
<gene>
    <name evidence="8" type="ORF">QE152_g26471</name>
</gene>
<dbReference type="SMART" id="SM00353">
    <property type="entry name" value="HLH"/>
    <property type="match status" value="1"/>
</dbReference>
<dbReference type="InterPro" id="IPR050370">
    <property type="entry name" value="HES_HEY"/>
</dbReference>
<dbReference type="EMBL" id="JASPKY010000304">
    <property type="protein sequence ID" value="KAK9709715.1"/>
    <property type="molecule type" value="Genomic_DNA"/>
</dbReference>
<keyword evidence="2" id="KW-0805">Transcription regulation</keyword>
<keyword evidence="5" id="KW-0539">Nucleus</keyword>
<dbReference type="PROSITE" id="PS51054">
    <property type="entry name" value="ORANGE"/>
    <property type="match status" value="1"/>
</dbReference>
<dbReference type="Proteomes" id="UP001458880">
    <property type="component" value="Unassembled WGS sequence"/>
</dbReference>
<evidence type="ECO:0000313" key="8">
    <source>
        <dbReference type="EMBL" id="KAK9709715.1"/>
    </source>
</evidence>
<dbReference type="Pfam" id="PF00010">
    <property type="entry name" value="HLH"/>
    <property type="match status" value="1"/>
</dbReference>